<dbReference type="Pfam" id="PF00156">
    <property type="entry name" value="Pribosyltran"/>
    <property type="match status" value="1"/>
</dbReference>
<evidence type="ECO:0000259" key="10">
    <source>
        <dbReference type="PROSITE" id="PS50112"/>
    </source>
</evidence>
<dbReference type="AlphaFoldDB" id="A0A7X3K9H7"/>
<dbReference type="InterPro" id="IPR023031">
    <property type="entry name" value="OPRT"/>
</dbReference>
<comment type="cofactor">
    <cofactor evidence="9">
        <name>Mg(2+)</name>
        <dbReference type="ChEBI" id="CHEBI:18420"/>
    </cofactor>
</comment>
<dbReference type="GO" id="GO:0006207">
    <property type="term" value="P:'de novo' pyrimidine nucleobase biosynthetic process"/>
    <property type="evidence" value="ECO:0007669"/>
    <property type="project" value="TreeGrafter"/>
</dbReference>
<keyword evidence="6 9" id="KW-0328">Glycosyltransferase</keyword>
<protein>
    <recommendedName>
        <fullName evidence="5 9">Orotate phosphoribosyltransferase</fullName>
        <shortName evidence="9">OPRT</shortName>
        <shortName evidence="9">OPRTase</shortName>
        <ecNumber evidence="5 9">2.4.2.10</ecNumber>
    </recommendedName>
</protein>
<organism evidence="11 12">
    <name type="scientific">Massilia cellulosiltytica</name>
    <dbReference type="NCBI Taxonomy" id="2683234"/>
    <lineage>
        <taxon>Bacteria</taxon>
        <taxon>Pseudomonadati</taxon>
        <taxon>Pseudomonadota</taxon>
        <taxon>Betaproteobacteria</taxon>
        <taxon>Burkholderiales</taxon>
        <taxon>Oxalobacteraceae</taxon>
        <taxon>Telluria group</taxon>
        <taxon>Massilia</taxon>
    </lineage>
</organism>
<evidence type="ECO:0000256" key="6">
    <source>
        <dbReference type="ARBA" id="ARBA00022676"/>
    </source>
</evidence>
<dbReference type="SUPFAM" id="SSF55785">
    <property type="entry name" value="PYP-like sensor domain (PAS domain)"/>
    <property type="match status" value="1"/>
</dbReference>
<gene>
    <name evidence="9 11" type="primary">pyrE</name>
    <name evidence="11" type="ORF">GPY61_19155</name>
</gene>
<dbReference type="GO" id="GO:0005737">
    <property type="term" value="C:cytoplasm"/>
    <property type="evidence" value="ECO:0007669"/>
    <property type="project" value="TreeGrafter"/>
</dbReference>
<feature type="binding site" evidence="9">
    <location>
        <position position="512"/>
    </location>
    <ligand>
        <name>5-phospho-alpha-D-ribose 1-diphosphate</name>
        <dbReference type="ChEBI" id="CHEBI:58017"/>
        <note>ligand shared between dimeric partners</note>
    </ligand>
</feature>
<dbReference type="InterPro" id="IPR004467">
    <property type="entry name" value="Or_phspho_trans_dom"/>
</dbReference>
<evidence type="ECO:0000256" key="1">
    <source>
        <dbReference type="ARBA" id="ARBA00003769"/>
    </source>
</evidence>
<keyword evidence="12" id="KW-1185">Reference proteome</keyword>
<feature type="binding site" description="in other chain" evidence="9">
    <location>
        <begin position="480"/>
        <end position="481"/>
    </location>
    <ligand>
        <name>5-phospho-alpha-D-ribose 1-diphosphate</name>
        <dbReference type="ChEBI" id="CHEBI:58017"/>
        <note>ligand shared between dimeric partners</note>
    </ligand>
</feature>
<name>A0A7X3K9H7_9BURK</name>
<evidence type="ECO:0000256" key="3">
    <source>
        <dbReference type="ARBA" id="ARBA00006340"/>
    </source>
</evidence>
<keyword evidence="8 9" id="KW-0665">Pyrimidine biosynthesis</keyword>
<feature type="binding site" evidence="9">
    <location>
        <position position="506"/>
    </location>
    <ligand>
        <name>5-phospho-alpha-D-ribose 1-diphosphate</name>
        <dbReference type="ChEBI" id="CHEBI:58017"/>
        <note>ligand shared between dimeric partners</note>
    </ligand>
</feature>
<accession>A0A7X3K9H7</accession>
<dbReference type="InterPro" id="IPR000836">
    <property type="entry name" value="PRTase_dom"/>
</dbReference>
<feature type="domain" description="PAS" evidence="10">
    <location>
        <begin position="231"/>
        <end position="277"/>
    </location>
</feature>
<comment type="catalytic activity">
    <reaction evidence="9">
        <text>orotidine 5'-phosphate + diphosphate = orotate + 5-phospho-alpha-D-ribose 1-diphosphate</text>
        <dbReference type="Rhea" id="RHEA:10380"/>
        <dbReference type="ChEBI" id="CHEBI:30839"/>
        <dbReference type="ChEBI" id="CHEBI:33019"/>
        <dbReference type="ChEBI" id="CHEBI:57538"/>
        <dbReference type="ChEBI" id="CHEBI:58017"/>
        <dbReference type="EC" id="2.4.2.10"/>
    </reaction>
</comment>
<dbReference type="SUPFAM" id="SSF53271">
    <property type="entry name" value="PRTase-like"/>
    <property type="match status" value="1"/>
</dbReference>
<dbReference type="InterPro" id="IPR000014">
    <property type="entry name" value="PAS"/>
</dbReference>
<dbReference type="InterPro" id="IPR001610">
    <property type="entry name" value="PAC"/>
</dbReference>
<evidence type="ECO:0000256" key="5">
    <source>
        <dbReference type="ARBA" id="ARBA00011971"/>
    </source>
</evidence>
<feature type="binding site" evidence="9">
    <location>
        <position position="510"/>
    </location>
    <ligand>
        <name>5-phospho-alpha-D-ribose 1-diphosphate</name>
        <dbReference type="ChEBI" id="CHEBI:58017"/>
        <note>ligand shared between dimeric partners</note>
    </ligand>
</feature>
<evidence type="ECO:0000256" key="9">
    <source>
        <dbReference type="HAMAP-Rule" id="MF_01208"/>
    </source>
</evidence>
<dbReference type="Proteomes" id="UP000443353">
    <property type="component" value="Unassembled WGS sequence"/>
</dbReference>
<evidence type="ECO:0000256" key="8">
    <source>
        <dbReference type="ARBA" id="ARBA00022975"/>
    </source>
</evidence>
<feature type="binding site" evidence="9">
    <location>
        <begin position="442"/>
        <end position="443"/>
    </location>
    <ligand>
        <name>orotate</name>
        <dbReference type="ChEBI" id="CHEBI:30839"/>
    </ligand>
</feature>
<reference evidence="11 12" key="1">
    <citation type="submission" date="2019-12" db="EMBL/GenBank/DDBJ databases">
        <authorList>
            <person name="Li C."/>
            <person name="Zhao J."/>
        </authorList>
    </citation>
    <scope>NUCLEOTIDE SEQUENCE [LARGE SCALE GENOMIC DNA]</scope>
    <source>
        <strain evidence="11 12">NEAU-DD11</strain>
    </source>
</reference>
<dbReference type="Gene3D" id="3.30.450.20">
    <property type="entry name" value="PAS domain"/>
    <property type="match status" value="1"/>
</dbReference>
<comment type="subunit">
    <text evidence="4 9">Homodimer.</text>
</comment>
<dbReference type="SMART" id="SM00086">
    <property type="entry name" value="PAC"/>
    <property type="match status" value="1"/>
</dbReference>
<dbReference type="CDD" id="cd06223">
    <property type="entry name" value="PRTases_typeI"/>
    <property type="match status" value="1"/>
</dbReference>
<feature type="binding site" evidence="9">
    <location>
        <position position="535"/>
    </location>
    <ligand>
        <name>orotate</name>
        <dbReference type="ChEBI" id="CHEBI:30839"/>
    </ligand>
</feature>
<dbReference type="UniPathway" id="UPA00070">
    <property type="reaction ID" value="UER00119"/>
</dbReference>
<dbReference type="Gene3D" id="3.40.50.2020">
    <property type="match status" value="1"/>
</dbReference>
<dbReference type="NCBIfam" id="TIGR00229">
    <property type="entry name" value="sensory_box"/>
    <property type="match status" value="1"/>
</dbReference>
<comment type="similarity">
    <text evidence="3 9">Belongs to the purine/pyrimidine phosphoribosyltransferase family. PyrE subfamily.</text>
</comment>
<dbReference type="PANTHER" id="PTHR46683">
    <property type="entry name" value="OROTATE PHOSPHORIBOSYLTRANSFERASE 1-RELATED"/>
    <property type="match status" value="1"/>
</dbReference>
<dbReference type="GO" id="GO:0004588">
    <property type="term" value="F:orotate phosphoribosyltransferase activity"/>
    <property type="evidence" value="ECO:0007669"/>
    <property type="project" value="UniProtKB-UniRule"/>
</dbReference>
<dbReference type="InterPro" id="IPR035965">
    <property type="entry name" value="PAS-like_dom_sf"/>
</dbReference>
<evidence type="ECO:0000256" key="4">
    <source>
        <dbReference type="ARBA" id="ARBA00011738"/>
    </source>
</evidence>
<dbReference type="PROSITE" id="PS50112">
    <property type="entry name" value="PAS"/>
    <property type="match status" value="1"/>
</dbReference>
<dbReference type="SMART" id="SM00091">
    <property type="entry name" value="PAS"/>
    <property type="match status" value="1"/>
</dbReference>
<dbReference type="Pfam" id="PF08448">
    <property type="entry name" value="PAS_4"/>
    <property type="match status" value="1"/>
</dbReference>
<feature type="binding site" description="in other chain" evidence="9">
    <location>
        <position position="507"/>
    </location>
    <ligand>
        <name>5-phospho-alpha-D-ribose 1-diphosphate</name>
        <dbReference type="ChEBI" id="CHEBI:58017"/>
        <note>ligand shared between dimeric partners</note>
    </ligand>
</feature>
<keyword evidence="7 9" id="KW-0808">Transferase</keyword>
<evidence type="ECO:0000313" key="12">
    <source>
        <dbReference type="Proteomes" id="UP000443353"/>
    </source>
</evidence>
<evidence type="ECO:0000256" key="2">
    <source>
        <dbReference type="ARBA" id="ARBA00004889"/>
    </source>
</evidence>
<dbReference type="GO" id="GO:0000287">
    <property type="term" value="F:magnesium ion binding"/>
    <property type="evidence" value="ECO:0007669"/>
    <property type="project" value="UniProtKB-UniRule"/>
</dbReference>
<comment type="function">
    <text evidence="1 9">Catalyzes the transfer of a ribosyl phosphate group from 5-phosphoribose 1-diphosphate to orotate, leading to the formation of orotidine monophosphate (OMP).</text>
</comment>
<dbReference type="FunFam" id="3.40.50.2020:FF:000008">
    <property type="entry name" value="Orotate phosphoribosyltransferase"/>
    <property type="match status" value="1"/>
</dbReference>
<feature type="binding site" description="in other chain" evidence="9">
    <location>
        <begin position="531"/>
        <end position="539"/>
    </location>
    <ligand>
        <name>5-phospho-alpha-D-ribose 1-diphosphate</name>
        <dbReference type="ChEBI" id="CHEBI:58017"/>
        <note>ligand shared between dimeric partners</note>
    </ligand>
</feature>
<dbReference type="EMBL" id="WSES01000005">
    <property type="protein sequence ID" value="MVW62056.1"/>
    <property type="molecule type" value="Genomic_DNA"/>
</dbReference>
<keyword evidence="9" id="KW-0460">Magnesium</keyword>
<dbReference type="GO" id="GO:0044205">
    <property type="term" value="P:'de novo' UMP biosynthetic process"/>
    <property type="evidence" value="ECO:0007669"/>
    <property type="project" value="UniProtKB-UniRule"/>
</dbReference>
<dbReference type="HAMAP" id="MF_01208">
    <property type="entry name" value="PyrE"/>
    <property type="match status" value="1"/>
</dbReference>
<dbReference type="InterPro" id="IPR025847">
    <property type="entry name" value="MEDS_domain"/>
</dbReference>
<proteinExistence type="inferred from homology"/>
<evidence type="ECO:0000256" key="7">
    <source>
        <dbReference type="ARBA" id="ARBA00022679"/>
    </source>
</evidence>
<dbReference type="InterPro" id="IPR013656">
    <property type="entry name" value="PAS_4"/>
</dbReference>
<dbReference type="Pfam" id="PF14417">
    <property type="entry name" value="MEDS"/>
    <property type="match status" value="1"/>
</dbReference>
<evidence type="ECO:0000313" key="11">
    <source>
        <dbReference type="EMBL" id="MVW62056.1"/>
    </source>
</evidence>
<sequence>MLIKTDDLLSGKHGKTGHFVRFYDDSDMLLDEVASFIERALRTRGRAIVIATGAHTDALRRRLDELARAEGRSAPPSRDVTWFDAETTLARLMVDGWPDRARFEYEVGRVVAEACAGGAPVHAFGEMVALLCARGRYDAALHLERLWNELARKLDFSLFCAYPWTLFPSPDAAHVFRQVCAGHDHACADVAAPLPSGQPVDINLVRLEQKVHALHAEAARRRQAERDLLRREREFADMVENAAEGLHQVGADGTILWANKAELQMLGYRWEEYVGHNAARFHADPAVAADMLARLAAGETVLDQPARLRCKDGSIRHVLIRSNACFEDGRLRYTRCFVRDTTEHVRIQAELEDVRRAEDAFLAMVGRALRAPRTERRLHRLARVVEYRLRGRGRGGLQYRFSQFEGRVVDNLRQQFIAFSVEAEVLKFGQFITKAGRQSPYFFNAGLFHDGATLGKLADFYAQTLLDSGLEFDMLFGPAYKGITLASATAVALAAKGRNTSFAYNRKEAKDHGEGGTIVGAKLAGKVVIIDDVISAGTSVRESVAMIRAAGAEPAAVLIALDRMERGGKDGVLSPLSAVQEVSQAYGIPVISIASLADLFGYLEADPSLAQHKDAVAAYRQQYGVA</sequence>
<dbReference type="InterPro" id="IPR029057">
    <property type="entry name" value="PRTase-like"/>
</dbReference>
<feature type="binding site" description="in other chain" evidence="9">
    <location>
        <position position="434"/>
    </location>
    <ligand>
        <name>5-phospho-alpha-D-ribose 1-diphosphate</name>
        <dbReference type="ChEBI" id="CHEBI:58017"/>
        <note>ligand shared between dimeric partners</note>
    </ligand>
</feature>
<dbReference type="EC" id="2.4.2.10" evidence="5 9"/>
<comment type="pathway">
    <text evidence="2 9">Pyrimidine metabolism; UMP biosynthesis via de novo pathway; UMP from orotate: step 1/2.</text>
</comment>
<dbReference type="PANTHER" id="PTHR46683:SF1">
    <property type="entry name" value="OROTATE PHOSPHORIBOSYLTRANSFERASE 1-RELATED"/>
    <property type="match status" value="1"/>
</dbReference>
<dbReference type="GO" id="GO:0046132">
    <property type="term" value="P:pyrimidine ribonucleoside biosynthetic process"/>
    <property type="evidence" value="ECO:0007669"/>
    <property type="project" value="TreeGrafter"/>
</dbReference>
<feature type="binding site" evidence="9">
    <location>
        <position position="563"/>
    </location>
    <ligand>
        <name>orotate</name>
        <dbReference type="ChEBI" id="CHEBI:30839"/>
    </ligand>
</feature>
<comment type="caution">
    <text evidence="11">The sequence shown here is derived from an EMBL/GenBank/DDBJ whole genome shotgun (WGS) entry which is preliminary data.</text>
</comment>
<dbReference type="CDD" id="cd00130">
    <property type="entry name" value="PAS"/>
    <property type="match status" value="1"/>
</dbReference>
<dbReference type="NCBIfam" id="TIGR00336">
    <property type="entry name" value="pyrE"/>
    <property type="match status" value="1"/>
</dbReference>